<proteinExistence type="predicted"/>
<evidence type="ECO:0000313" key="1">
    <source>
        <dbReference type="EMBL" id="QHS81244.1"/>
    </source>
</evidence>
<reference evidence="1" key="1">
    <citation type="journal article" date="2020" name="Nature">
        <title>Giant virus diversity and host interactions through global metagenomics.</title>
        <authorList>
            <person name="Schulz F."/>
            <person name="Roux S."/>
            <person name="Paez-Espino D."/>
            <person name="Jungbluth S."/>
            <person name="Walsh D.A."/>
            <person name="Denef V.J."/>
            <person name="McMahon K.D."/>
            <person name="Konstantinidis K.T."/>
            <person name="Eloe-Fadrosh E.A."/>
            <person name="Kyrpides N.C."/>
            <person name="Woyke T."/>
        </authorList>
    </citation>
    <scope>NUCLEOTIDE SEQUENCE</scope>
    <source>
        <strain evidence="1">GVMAG-S-1101161-73</strain>
    </source>
</reference>
<protein>
    <submittedName>
        <fullName evidence="1">Uncharacterized protein</fullName>
    </submittedName>
</protein>
<sequence>MASISFNDWKQQTTYVGKGSYEGTMEEAVLHFFYDGISKMINQLGYKWNTNEPHVASKFVQLCYMIYTTKDHTQKYSLKGPEPKHRNFKEDYDVFDFLLDTFTFNDFLEEWNHCPVVGTAFDYLFKDFCYNWIDVTAGQPAAMTQKILDADDEENSEEEVATTEVLTRRNWSLY</sequence>
<name>A0A6C0AN68_9ZZZZ</name>
<dbReference type="EMBL" id="MN740731">
    <property type="protein sequence ID" value="QHS81244.1"/>
    <property type="molecule type" value="Genomic_DNA"/>
</dbReference>
<accession>A0A6C0AN68</accession>
<dbReference type="AlphaFoldDB" id="A0A6C0AN68"/>
<organism evidence="1">
    <name type="scientific">viral metagenome</name>
    <dbReference type="NCBI Taxonomy" id="1070528"/>
    <lineage>
        <taxon>unclassified sequences</taxon>
        <taxon>metagenomes</taxon>
        <taxon>organismal metagenomes</taxon>
    </lineage>
</organism>